<gene>
    <name evidence="1" type="ORF">FrCorBMG51_11005</name>
</gene>
<evidence type="ECO:0000313" key="1">
    <source>
        <dbReference type="EMBL" id="KLL11560.1"/>
    </source>
</evidence>
<dbReference type="Proteomes" id="UP000035425">
    <property type="component" value="Unassembled WGS sequence"/>
</dbReference>
<comment type="caution">
    <text evidence="1">The sequence shown here is derived from an EMBL/GenBank/DDBJ whole genome shotgun (WGS) entry which is preliminary data.</text>
</comment>
<reference evidence="1 2" key="1">
    <citation type="submission" date="2014-12" db="EMBL/GenBank/DDBJ databases">
        <title>Frankia sp. BMG5.1 draft genome.</title>
        <authorList>
            <person name="Gtari M."/>
            <person name="Ghodhbane-Gtari F."/>
            <person name="Nouioui I."/>
            <person name="Ktari A."/>
            <person name="Hezbri K."/>
            <person name="Mimouni W."/>
            <person name="Sbissi I."/>
            <person name="Ayari A."/>
            <person name="Yamanaka T."/>
            <person name="Normand P."/>
            <person name="Tisa L.S."/>
            <person name="Boudabous A."/>
        </authorList>
    </citation>
    <scope>NUCLEOTIDE SEQUENCE [LARGE SCALE GENOMIC DNA]</scope>
    <source>
        <strain evidence="1 2">BMG5.1</strain>
    </source>
</reference>
<dbReference type="EMBL" id="JWIO01000014">
    <property type="protein sequence ID" value="KLL11560.1"/>
    <property type="molecule type" value="Genomic_DNA"/>
</dbReference>
<accession>A0ABR5F4A8</accession>
<keyword evidence="2" id="KW-1185">Reference proteome</keyword>
<proteinExistence type="predicted"/>
<sequence length="182" mass="20570">MTIRISIPTREVVSQATRQILADYHTDWDGPHWVFSMAWNAGTGQLAPLTAALITNDVPPTTYPAHLARIASEEAAGGKQAYLYMVMIEMWGVTVDPTADQAQVAQLKREHRARRLHLHPERMEIVSVFTADIHQRLWVTTKYRNRPDDIQQQFYGDPDREQIPRGNMITAIRNAAAIAKAA</sequence>
<name>A0ABR5F4A8_9ACTN</name>
<protein>
    <submittedName>
        <fullName evidence="1">Uncharacterized protein</fullName>
    </submittedName>
</protein>
<dbReference type="RefSeq" id="WP_047222920.1">
    <property type="nucleotide sequence ID" value="NZ_JWIO01000014.1"/>
</dbReference>
<evidence type="ECO:0000313" key="2">
    <source>
        <dbReference type="Proteomes" id="UP000035425"/>
    </source>
</evidence>
<organism evidence="1 2">
    <name type="scientific">Protofrankia coriariae</name>
    <dbReference type="NCBI Taxonomy" id="1562887"/>
    <lineage>
        <taxon>Bacteria</taxon>
        <taxon>Bacillati</taxon>
        <taxon>Actinomycetota</taxon>
        <taxon>Actinomycetes</taxon>
        <taxon>Frankiales</taxon>
        <taxon>Frankiaceae</taxon>
        <taxon>Protofrankia</taxon>
    </lineage>
</organism>